<feature type="transmembrane region" description="Helical" evidence="6">
    <location>
        <begin position="27"/>
        <end position="51"/>
    </location>
</feature>
<dbReference type="InterPro" id="IPR004513">
    <property type="entry name" value="FtsX"/>
</dbReference>
<feature type="domain" description="ABC3 transporter permease C-terminal" evidence="7">
    <location>
        <begin position="182"/>
        <end position="298"/>
    </location>
</feature>
<comment type="caution">
    <text evidence="8">The sequence shown here is derived from an EMBL/GenBank/DDBJ whole genome shotgun (WGS) entry which is preliminary data.</text>
</comment>
<keyword evidence="5 6" id="KW-0472">Membrane</keyword>
<evidence type="ECO:0000259" key="7">
    <source>
        <dbReference type="Pfam" id="PF02687"/>
    </source>
</evidence>
<dbReference type="Proteomes" id="UP000777935">
    <property type="component" value="Unassembled WGS sequence"/>
</dbReference>
<evidence type="ECO:0000313" key="9">
    <source>
        <dbReference type="Proteomes" id="UP000777935"/>
    </source>
</evidence>
<protein>
    <submittedName>
        <fullName evidence="8">FtsX-like permease family protein</fullName>
    </submittedName>
</protein>
<keyword evidence="2" id="KW-1003">Cell membrane</keyword>
<name>A0ABX2ILU6_9RHOB</name>
<reference evidence="8 9" key="1">
    <citation type="submission" date="2020-06" db="EMBL/GenBank/DDBJ databases">
        <title>Sulfitobacter algicola sp. nov., isolated from green algae.</title>
        <authorList>
            <person name="Wang C."/>
        </authorList>
    </citation>
    <scope>NUCLEOTIDE SEQUENCE [LARGE SCALE GENOMIC DNA]</scope>
    <source>
        <strain evidence="8 9">1151</strain>
    </source>
</reference>
<dbReference type="EMBL" id="JABUFE010000001">
    <property type="protein sequence ID" value="NSX53852.1"/>
    <property type="molecule type" value="Genomic_DNA"/>
</dbReference>
<sequence length="301" mass="32365">MKSIFAEIRGLLIGDTRAAMVVPPTGFTAYLTIFSTATMAFLGIFAVVMALSAGRVADRWAQELAKSATVLVTASQDQMQDAVAATVRVLETTAGVGSIRVLSDDEQRDLLVPWFGPDMPVDVLPLPQLIEVIPTSDGFDPEGLRLRLQGEAPDAILDDHGRWQKPLIRAAQRLRLFSLFCLSLIAITIIAVVTLAAKAALSANAKTIHVLRLVGATDEFVAKAFVRRFTLRAIVGAAVGVIMGIIAIMLLSNAGKAAGFLTDFGLMGINWLWPLILPLLFGLLAFFATRAAALRLLRELT</sequence>
<evidence type="ECO:0000256" key="6">
    <source>
        <dbReference type="SAM" id="Phobius"/>
    </source>
</evidence>
<gene>
    <name evidence="8" type="ORF">HRQ87_03465</name>
</gene>
<dbReference type="PANTHER" id="PTHR47755:SF1">
    <property type="entry name" value="CELL DIVISION PROTEIN FTSX"/>
    <property type="match status" value="1"/>
</dbReference>
<dbReference type="PANTHER" id="PTHR47755">
    <property type="entry name" value="CELL DIVISION PROTEIN FTSX"/>
    <property type="match status" value="1"/>
</dbReference>
<comment type="subcellular location">
    <subcellularLocation>
        <location evidence="1">Cell membrane</location>
        <topology evidence="1">Multi-pass membrane protein</topology>
    </subcellularLocation>
</comment>
<dbReference type="RefSeq" id="WP_174135216.1">
    <property type="nucleotide sequence ID" value="NZ_JABUFE010000001.1"/>
</dbReference>
<evidence type="ECO:0000256" key="4">
    <source>
        <dbReference type="ARBA" id="ARBA00022989"/>
    </source>
</evidence>
<dbReference type="Pfam" id="PF02687">
    <property type="entry name" value="FtsX"/>
    <property type="match status" value="1"/>
</dbReference>
<evidence type="ECO:0000256" key="1">
    <source>
        <dbReference type="ARBA" id="ARBA00004651"/>
    </source>
</evidence>
<keyword evidence="3 6" id="KW-0812">Transmembrane</keyword>
<organism evidence="8 9">
    <name type="scientific">Parasulfitobacter algicola</name>
    <dbReference type="NCBI Taxonomy" id="2614809"/>
    <lineage>
        <taxon>Bacteria</taxon>
        <taxon>Pseudomonadati</taxon>
        <taxon>Pseudomonadota</taxon>
        <taxon>Alphaproteobacteria</taxon>
        <taxon>Rhodobacterales</taxon>
        <taxon>Roseobacteraceae</taxon>
        <taxon>Parasulfitobacter</taxon>
    </lineage>
</organism>
<evidence type="ECO:0000313" key="8">
    <source>
        <dbReference type="EMBL" id="NSX53852.1"/>
    </source>
</evidence>
<keyword evidence="9" id="KW-1185">Reference proteome</keyword>
<evidence type="ECO:0000256" key="5">
    <source>
        <dbReference type="ARBA" id="ARBA00023136"/>
    </source>
</evidence>
<proteinExistence type="predicted"/>
<evidence type="ECO:0000256" key="3">
    <source>
        <dbReference type="ARBA" id="ARBA00022692"/>
    </source>
</evidence>
<keyword evidence="4 6" id="KW-1133">Transmembrane helix</keyword>
<feature type="transmembrane region" description="Helical" evidence="6">
    <location>
        <begin position="174"/>
        <end position="197"/>
    </location>
</feature>
<feature type="transmembrane region" description="Helical" evidence="6">
    <location>
        <begin position="271"/>
        <end position="293"/>
    </location>
</feature>
<evidence type="ECO:0000256" key="2">
    <source>
        <dbReference type="ARBA" id="ARBA00022475"/>
    </source>
</evidence>
<accession>A0ABX2ILU6</accession>
<dbReference type="InterPro" id="IPR003838">
    <property type="entry name" value="ABC3_permease_C"/>
</dbReference>
<feature type="transmembrane region" description="Helical" evidence="6">
    <location>
        <begin position="233"/>
        <end position="251"/>
    </location>
</feature>